<proteinExistence type="predicted"/>
<dbReference type="KEGG" id="puo:RZN69_19165"/>
<dbReference type="EMBL" id="CP136920">
    <property type="protein sequence ID" value="WOO40748.1"/>
    <property type="molecule type" value="Genomic_DNA"/>
</dbReference>
<name>A0AAQ3QQY5_9BACT</name>
<gene>
    <name evidence="1" type="ORF">RZN69_19165</name>
</gene>
<evidence type="ECO:0000313" key="1">
    <source>
        <dbReference type="EMBL" id="WOO40748.1"/>
    </source>
</evidence>
<evidence type="ECO:0000313" key="2">
    <source>
        <dbReference type="Proteomes" id="UP001304300"/>
    </source>
</evidence>
<dbReference type="Proteomes" id="UP001304300">
    <property type="component" value="Chromosome"/>
</dbReference>
<reference evidence="1 2" key="1">
    <citation type="submission" date="2023-10" db="EMBL/GenBank/DDBJ databases">
        <title>Rubellicoccus peritrichatus gen. nov., sp. nov., isolated from an algae of coral reef tank.</title>
        <authorList>
            <person name="Luo J."/>
        </authorList>
    </citation>
    <scope>NUCLEOTIDE SEQUENCE [LARGE SCALE GENOMIC DNA]</scope>
    <source>
        <strain evidence="1 2">CR14</strain>
    </source>
</reference>
<dbReference type="AlphaFoldDB" id="A0AAQ3QQY5"/>
<protein>
    <submittedName>
        <fullName evidence="1">Uncharacterized protein</fullName>
    </submittedName>
</protein>
<organism evidence="1 2">
    <name type="scientific">Rubellicoccus peritrichatus</name>
    <dbReference type="NCBI Taxonomy" id="3080537"/>
    <lineage>
        <taxon>Bacteria</taxon>
        <taxon>Pseudomonadati</taxon>
        <taxon>Verrucomicrobiota</taxon>
        <taxon>Opitutia</taxon>
        <taxon>Puniceicoccales</taxon>
        <taxon>Cerasicoccaceae</taxon>
        <taxon>Rubellicoccus</taxon>
    </lineage>
</organism>
<keyword evidence="2" id="KW-1185">Reference proteome</keyword>
<sequence>MARANRELIDKLREAAAKIESGADYCWGHVGHCNCGHLAQCITPLTSSEIYQRAYSQALEEWSEYAQDYCPSSGAPMDMIMDAMFAIGLELKDIHQLEYLSNQQVLNALPGGFRYLRKGQRSDAALYMRTWAALMEVELYEKQKHLSAYAPALT</sequence>
<dbReference type="RefSeq" id="WP_317832931.1">
    <property type="nucleotide sequence ID" value="NZ_CP136920.1"/>
</dbReference>
<accession>A0AAQ3QQY5</accession>